<reference evidence="2" key="1">
    <citation type="journal article" date="2022" name="bioRxiv">
        <title>Sequencing and chromosome-scale assembly of the giantPleurodeles waltlgenome.</title>
        <authorList>
            <person name="Brown T."/>
            <person name="Elewa A."/>
            <person name="Iarovenko S."/>
            <person name="Subramanian E."/>
            <person name="Araus A.J."/>
            <person name="Petzold A."/>
            <person name="Susuki M."/>
            <person name="Suzuki K.-i.T."/>
            <person name="Hayashi T."/>
            <person name="Toyoda A."/>
            <person name="Oliveira C."/>
            <person name="Osipova E."/>
            <person name="Leigh N.D."/>
            <person name="Simon A."/>
            <person name="Yun M.H."/>
        </authorList>
    </citation>
    <scope>NUCLEOTIDE SEQUENCE</scope>
    <source>
        <strain evidence="2">20211129_DDA</strain>
        <tissue evidence="2">Liver</tissue>
    </source>
</reference>
<gene>
    <name evidence="2" type="ORF">NDU88_002359</name>
</gene>
<proteinExistence type="predicted"/>
<keyword evidence="3" id="KW-1185">Reference proteome</keyword>
<evidence type="ECO:0000256" key="1">
    <source>
        <dbReference type="SAM" id="MobiDB-lite"/>
    </source>
</evidence>
<dbReference type="EMBL" id="JANPWB010000016">
    <property type="protein sequence ID" value="KAJ1082191.1"/>
    <property type="molecule type" value="Genomic_DNA"/>
</dbReference>
<feature type="region of interest" description="Disordered" evidence="1">
    <location>
        <begin position="1"/>
        <end position="132"/>
    </location>
</feature>
<comment type="caution">
    <text evidence="2">The sequence shown here is derived from an EMBL/GenBank/DDBJ whole genome shotgun (WGS) entry which is preliminary data.</text>
</comment>
<feature type="compositionally biased region" description="Basic and acidic residues" evidence="1">
    <location>
        <begin position="81"/>
        <end position="100"/>
    </location>
</feature>
<evidence type="ECO:0000313" key="3">
    <source>
        <dbReference type="Proteomes" id="UP001066276"/>
    </source>
</evidence>
<evidence type="ECO:0000313" key="2">
    <source>
        <dbReference type="EMBL" id="KAJ1082191.1"/>
    </source>
</evidence>
<organism evidence="2 3">
    <name type="scientific">Pleurodeles waltl</name>
    <name type="common">Iberian ribbed newt</name>
    <dbReference type="NCBI Taxonomy" id="8319"/>
    <lineage>
        <taxon>Eukaryota</taxon>
        <taxon>Metazoa</taxon>
        <taxon>Chordata</taxon>
        <taxon>Craniata</taxon>
        <taxon>Vertebrata</taxon>
        <taxon>Euteleostomi</taxon>
        <taxon>Amphibia</taxon>
        <taxon>Batrachia</taxon>
        <taxon>Caudata</taxon>
        <taxon>Salamandroidea</taxon>
        <taxon>Salamandridae</taxon>
        <taxon>Pleurodelinae</taxon>
        <taxon>Pleurodeles</taxon>
    </lineage>
</organism>
<protein>
    <submittedName>
        <fullName evidence="2">Uncharacterized protein</fullName>
    </submittedName>
</protein>
<accession>A0AAV7KRX6</accession>
<dbReference type="Proteomes" id="UP001066276">
    <property type="component" value="Chromosome 12"/>
</dbReference>
<name>A0AAV7KRX6_PLEWA</name>
<sequence length="132" mass="14110">MSTLPEDTEQSERGKIEAHSRPSSRGLGCGDSPTRPPLEPEGERLALRYYLHLGGGSTAVPGPTTGRGAAYPSLLPGQSAPERENGADRRCGPEQEEARHWWHTSQCLLNPAPSGATEHGEPPLGLPPPSDW</sequence>
<dbReference type="AlphaFoldDB" id="A0AAV7KRX6"/>
<feature type="compositionally biased region" description="Basic and acidic residues" evidence="1">
    <location>
        <begin position="10"/>
        <end position="20"/>
    </location>
</feature>